<proteinExistence type="predicted"/>
<feature type="transmembrane region" description="Helical" evidence="1">
    <location>
        <begin position="187"/>
        <end position="208"/>
    </location>
</feature>
<feature type="transmembrane region" description="Helical" evidence="1">
    <location>
        <begin position="214"/>
        <end position="233"/>
    </location>
</feature>
<comment type="caution">
    <text evidence="2">The sequence shown here is derived from an EMBL/GenBank/DDBJ whole genome shotgun (WGS) entry which is preliminary data.</text>
</comment>
<protein>
    <recommendedName>
        <fullName evidence="4">Transmembrane protein</fullName>
    </recommendedName>
</protein>
<feature type="transmembrane region" description="Helical" evidence="1">
    <location>
        <begin position="70"/>
        <end position="88"/>
    </location>
</feature>
<name>A0ABW8D303_STRBI</name>
<feature type="transmembrane region" description="Helical" evidence="1">
    <location>
        <begin position="379"/>
        <end position="400"/>
    </location>
</feature>
<feature type="transmembrane region" description="Helical" evidence="1">
    <location>
        <begin position="480"/>
        <end position="499"/>
    </location>
</feature>
<keyword evidence="1" id="KW-0812">Transmembrane</keyword>
<feature type="transmembrane region" description="Helical" evidence="1">
    <location>
        <begin position="127"/>
        <end position="149"/>
    </location>
</feature>
<evidence type="ECO:0000256" key="1">
    <source>
        <dbReference type="SAM" id="Phobius"/>
    </source>
</evidence>
<evidence type="ECO:0008006" key="4">
    <source>
        <dbReference type="Google" id="ProtNLM"/>
    </source>
</evidence>
<keyword evidence="1" id="KW-1133">Transmembrane helix</keyword>
<gene>
    <name evidence="2" type="ORF">ACIGW0_26805</name>
</gene>
<dbReference type="RefSeq" id="WP_399619584.1">
    <property type="nucleotide sequence ID" value="NZ_JBITYT010000013.1"/>
</dbReference>
<keyword evidence="1" id="KW-0472">Membrane</keyword>
<feature type="transmembrane region" description="Helical" evidence="1">
    <location>
        <begin position="155"/>
        <end position="175"/>
    </location>
</feature>
<dbReference type="EMBL" id="JBITYT010000013">
    <property type="protein sequence ID" value="MFI9122960.1"/>
    <property type="molecule type" value="Genomic_DNA"/>
</dbReference>
<feature type="transmembrane region" description="Helical" evidence="1">
    <location>
        <begin position="307"/>
        <end position="325"/>
    </location>
</feature>
<accession>A0ABW8D303</accession>
<dbReference type="Proteomes" id="UP001614391">
    <property type="component" value="Unassembled WGS sequence"/>
</dbReference>
<organism evidence="2 3">
    <name type="scientific">Streptomyces bikiniensis</name>
    <dbReference type="NCBI Taxonomy" id="1896"/>
    <lineage>
        <taxon>Bacteria</taxon>
        <taxon>Bacillati</taxon>
        <taxon>Actinomycetota</taxon>
        <taxon>Actinomycetes</taxon>
        <taxon>Kitasatosporales</taxon>
        <taxon>Streptomycetaceae</taxon>
        <taxon>Streptomyces</taxon>
    </lineage>
</organism>
<evidence type="ECO:0000313" key="2">
    <source>
        <dbReference type="EMBL" id="MFI9122960.1"/>
    </source>
</evidence>
<evidence type="ECO:0000313" key="3">
    <source>
        <dbReference type="Proteomes" id="UP001614391"/>
    </source>
</evidence>
<keyword evidence="3" id="KW-1185">Reference proteome</keyword>
<feature type="transmembrane region" description="Helical" evidence="1">
    <location>
        <begin position="412"/>
        <end position="429"/>
    </location>
</feature>
<sequence>MTTDTLSMAETDPKDRVHAVRHRYAHRGDRGTVREWAYPVYLTVVLVLVYVVPVVHLVRTSRPLLPLESSAAATPVACLVAAAAVWGAQLTGRFWGPLVLKPFLLHVFMSTDLSPADYLGTIARRRLLYAGLGTLLAVVTATFLVTDLFDRPGSVLLSQGVAVAVGVGAVAPVAWLWGQVRTVRENLLLAAGTAVTAVAVALLGSSPLLGGGGLWLAAGVPAAAAALLSRSVFRSLHAVDLARLARESARAAEAQTFAWTGTLHHALDLYRPEPRGLTSALIRRDGRLRGHLVQGAVRALRTRGRTIAAAAFLPAGGALLTLGVAEPDARTATLSWAVGAAAVYWGSGWVGETWRGLRDELTLAPLLGERWGGTLARTLAWPLVAVVTAAGLASGAALLARWPLQDGRAVDASLLVAGSLVLVLGARFLREMKTDLPVELLLPIITPLGDLSGLRVFAWQFDGLVAVLLGVLVMNEMPSASGAALTASGLAACCVWAGLRRTGWSPRTLAARLGRT</sequence>
<feature type="transmembrane region" description="Helical" evidence="1">
    <location>
        <begin position="36"/>
        <end position="58"/>
    </location>
</feature>
<reference evidence="2 3" key="1">
    <citation type="submission" date="2024-10" db="EMBL/GenBank/DDBJ databases">
        <title>The Natural Products Discovery Center: Release of the First 8490 Sequenced Strains for Exploring Actinobacteria Biosynthetic Diversity.</title>
        <authorList>
            <person name="Kalkreuter E."/>
            <person name="Kautsar S.A."/>
            <person name="Yang D."/>
            <person name="Bader C.D."/>
            <person name="Teijaro C.N."/>
            <person name="Fluegel L."/>
            <person name="Davis C.M."/>
            <person name="Simpson J.R."/>
            <person name="Lauterbach L."/>
            <person name="Steele A.D."/>
            <person name="Gui C."/>
            <person name="Meng S."/>
            <person name="Li G."/>
            <person name="Viehrig K."/>
            <person name="Ye F."/>
            <person name="Su P."/>
            <person name="Kiefer A.F."/>
            <person name="Nichols A."/>
            <person name="Cepeda A.J."/>
            <person name="Yan W."/>
            <person name="Fan B."/>
            <person name="Jiang Y."/>
            <person name="Adhikari A."/>
            <person name="Zheng C.-J."/>
            <person name="Schuster L."/>
            <person name="Cowan T.M."/>
            <person name="Smanski M.J."/>
            <person name="Chevrette M.G."/>
            <person name="De Carvalho L.P.S."/>
            <person name="Shen B."/>
        </authorList>
    </citation>
    <scope>NUCLEOTIDE SEQUENCE [LARGE SCALE GENOMIC DNA]</scope>
    <source>
        <strain evidence="2 3">NPDC053346</strain>
    </source>
</reference>